<proteinExistence type="predicted"/>
<dbReference type="AlphaFoldDB" id="A0A4Q9PM19"/>
<sequence length="157" mass="17186">MSMSTSSLCDFSWEPATSLQVTPRSSKALTKATRSADTKQDSKISRELLQAVRDTIEADRQAWKVGVSHRDVSTENVPISERPEDRLRGLLHDFDYSSITRAISQQPLDDSPLAGPLLSSLQRVVYAAKCCHSAAAILPVAIAILPADLPWQILADI</sequence>
<dbReference type="Pfam" id="PF17667">
    <property type="entry name" value="Pkinase_fungal"/>
    <property type="match status" value="1"/>
</dbReference>
<accession>A0A4Q9PM19</accession>
<organism evidence="1 2">
    <name type="scientific">Dichomitus squalens</name>
    <dbReference type="NCBI Taxonomy" id="114155"/>
    <lineage>
        <taxon>Eukaryota</taxon>
        <taxon>Fungi</taxon>
        <taxon>Dikarya</taxon>
        <taxon>Basidiomycota</taxon>
        <taxon>Agaricomycotina</taxon>
        <taxon>Agaricomycetes</taxon>
        <taxon>Polyporales</taxon>
        <taxon>Polyporaceae</taxon>
        <taxon>Dichomitus</taxon>
    </lineage>
</organism>
<reference evidence="1 2" key="1">
    <citation type="submission" date="2019-01" db="EMBL/GenBank/DDBJ databases">
        <title>Draft genome sequences of three monokaryotic isolates of the white-rot basidiomycete fungus Dichomitus squalens.</title>
        <authorList>
            <consortium name="DOE Joint Genome Institute"/>
            <person name="Lopez S.C."/>
            <person name="Andreopoulos B."/>
            <person name="Pangilinan J."/>
            <person name="Lipzen A."/>
            <person name="Riley R."/>
            <person name="Ahrendt S."/>
            <person name="Ng V."/>
            <person name="Barry K."/>
            <person name="Daum C."/>
            <person name="Grigoriev I.V."/>
            <person name="Hilden K.S."/>
            <person name="Makela M.R."/>
            <person name="de Vries R.P."/>
        </authorList>
    </citation>
    <scope>NUCLEOTIDE SEQUENCE [LARGE SCALE GENOMIC DNA]</scope>
    <source>
        <strain evidence="1 2">CBS 464.89</strain>
    </source>
</reference>
<gene>
    <name evidence="1" type="ORF">BD310DRAFT_884679</name>
</gene>
<dbReference type="InterPro" id="IPR040976">
    <property type="entry name" value="Pkinase_fungal"/>
</dbReference>
<protein>
    <submittedName>
        <fullName evidence="1">Uncharacterized protein</fullName>
    </submittedName>
</protein>
<keyword evidence="2" id="KW-1185">Reference proteome</keyword>
<name>A0A4Q9PM19_9APHY</name>
<dbReference type="EMBL" id="ML145172">
    <property type="protein sequence ID" value="TBU55252.1"/>
    <property type="molecule type" value="Genomic_DNA"/>
</dbReference>
<evidence type="ECO:0000313" key="2">
    <source>
        <dbReference type="Proteomes" id="UP000292082"/>
    </source>
</evidence>
<dbReference type="Proteomes" id="UP000292082">
    <property type="component" value="Unassembled WGS sequence"/>
</dbReference>
<evidence type="ECO:0000313" key="1">
    <source>
        <dbReference type="EMBL" id="TBU55252.1"/>
    </source>
</evidence>